<feature type="domain" description="AMP-dependent synthetase/ligase" evidence="8">
    <location>
        <begin position="13"/>
        <end position="391"/>
    </location>
</feature>
<dbReference type="PANTHER" id="PTHR43767:SF8">
    <property type="entry name" value="LONG-CHAIN-FATTY-ACID--COA LIGASE"/>
    <property type="match status" value="1"/>
</dbReference>
<sequence>MSEREATLSALLESRASDHRDAVALYDRDGAVTFGALADRVARLAAGLDRLGVGPGDVVAVWLPNSVAWLEAAFAVCLRGAVVLGVNTRYRAVEVQHALAESGARVLVTRPGFLGIDFLGMLAEIGEALPATLEHVVAIGEGGGGPAPEVPPTLGRPVTSWSDLARNDPTGTVPAPDPDAPGLAFSSSGSTASPKLVLHSQRATVQHSEAVADAFGYAAPHTVVLGALPVCGVFGLNSVLAALAVGRPVVLQEVFSADGAVELIRRHAITHVNLADEMLARILAAADPATLPTWRETGFGNFTAVDPLELVRAGDSAGKKFFQTYGSSEVFALLCYPAPGADAERRARGGGVPVSERVGFRIRDTATGLLAAPGDAGEIEIAGPTLTVGYLNRPGIDDLGPDGWFRTGDIGVERPGRDLEYLSRMGDSLRLAGFLVSPREIEAFLEDQPDVVAAQLVGVETGNGTVPVAFVLASGPVDERTVIDRCRSSLAGFKVPRRVLVLDEFPVVPGTNGDKIQRTVLRELGARALAPTTGHGPAREDGDRP</sequence>
<comment type="subcellular location">
    <subcellularLocation>
        <location evidence="1">Membrane</location>
        <topology evidence="1">Peripheral membrane protein</topology>
    </subcellularLocation>
</comment>
<evidence type="ECO:0000313" key="10">
    <source>
        <dbReference type="EMBL" id="MEK6466513.1"/>
    </source>
</evidence>
<dbReference type="InterPro" id="IPR045851">
    <property type="entry name" value="AMP-bd_C_sf"/>
</dbReference>
<evidence type="ECO:0000256" key="5">
    <source>
        <dbReference type="ARBA" id="ARBA00039545"/>
    </source>
</evidence>
<evidence type="ECO:0000256" key="3">
    <source>
        <dbReference type="ARBA" id="ARBA00022598"/>
    </source>
</evidence>
<evidence type="ECO:0000259" key="9">
    <source>
        <dbReference type="Pfam" id="PF13193"/>
    </source>
</evidence>
<comment type="caution">
    <text evidence="10">The sequence shown here is derived from an EMBL/GenBank/DDBJ whole genome shotgun (WGS) entry which is preliminary data.</text>
</comment>
<comment type="pathway">
    <text evidence="2">Lipid metabolism; fatty acid beta-oxidation.</text>
</comment>
<dbReference type="Gene3D" id="3.40.50.12780">
    <property type="entry name" value="N-terminal domain of ligase-like"/>
    <property type="match status" value="1"/>
</dbReference>
<dbReference type="EMBL" id="JBBPIX010000014">
    <property type="protein sequence ID" value="MEK6466513.1"/>
    <property type="molecule type" value="Genomic_DNA"/>
</dbReference>
<evidence type="ECO:0000256" key="2">
    <source>
        <dbReference type="ARBA" id="ARBA00005005"/>
    </source>
</evidence>
<dbReference type="InterPro" id="IPR050237">
    <property type="entry name" value="ATP-dep_AMP-bd_enzyme"/>
</dbReference>
<proteinExistence type="predicted"/>
<evidence type="ECO:0000256" key="7">
    <source>
        <dbReference type="SAM" id="MobiDB-lite"/>
    </source>
</evidence>
<gene>
    <name evidence="10" type="ORF">WG925_22445</name>
</gene>
<dbReference type="Pfam" id="PF13193">
    <property type="entry name" value="AMP-binding_C"/>
    <property type="match status" value="1"/>
</dbReference>
<dbReference type="Gene3D" id="3.30.300.30">
    <property type="match status" value="1"/>
</dbReference>
<accession>A0ABU9AK12</accession>
<evidence type="ECO:0000256" key="1">
    <source>
        <dbReference type="ARBA" id="ARBA00004170"/>
    </source>
</evidence>
<evidence type="ECO:0000256" key="6">
    <source>
        <dbReference type="ARBA" id="ARBA00042773"/>
    </source>
</evidence>
<reference evidence="10 11" key="1">
    <citation type="submission" date="2024-03" db="EMBL/GenBank/DDBJ databases">
        <title>Draft genome sequence of Pseudonocardia carboxydivorans JCM 14827.</title>
        <authorList>
            <person name="Duangmal K."/>
        </authorList>
    </citation>
    <scope>NUCLEOTIDE SEQUENCE [LARGE SCALE GENOMIC DNA]</scope>
    <source>
        <strain evidence="10 11">JCM 14827</strain>
    </source>
</reference>
<keyword evidence="11" id="KW-1185">Reference proteome</keyword>
<organism evidence="10 11">
    <name type="scientific">Pseudonocardia alni subsp. carboxydivorans</name>
    <dbReference type="NCBI Taxonomy" id="415010"/>
    <lineage>
        <taxon>Bacteria</taxon>
        <taxon>Bacillati</taxon>
        <taxon>Actinomycetota</taxon>
        <taxon>Actinomycetes</taxon>
        <taxon>Pseudonocardiales</taxon>
        <taxon>Pseudonocardiaceae</taxon>
        <taxon>Pseudonocardia</taxon>
    </lineage>
</organism>
<keyword evidence="3" id="KW-0436">Ligase</keyword>
<dbReference type="InterPro" id="IPR042099">
    <property type="entry name" value="ANL_N_sf"/>
</dbReference>
<dbReference type="PANTHER" id="PTHR43767">
    <property type="entry name" value="LONG-CHAIN-FATTY-ACID--COA LIGASE"/>
    <property type="match status" value="1"/>
</dbReference>
<evidence type="ECO:0000259" key="8">
    <source>
        <dbReference type="Pfam" id="PF00501"/>
    </source>
</evidence>
<dbReference type="Proteomes" id="UP001367513">
    <property type="component" value="Unassembled WGS sequence"/>
</dbReference>
<dbReference type="RefSeq" id="WP_346107888.1">
    <property type="nucleotide sequence ID" value="NZ_BAAAOD010000079.1"/>
</dbReference>
<feature type="domain" description="AMP-binding enzyme C-terminal" evidence="9">
    <location>
        <begin position="440"/>
        <end position="506"/>
    </location>
</feature>
<protein>
    <recommendedName>
        <fullName evidence="5">Long-chain-fatty-acid--CoA ligase</fullName>
        <ecNumber evidence="4">6.2.1.3</ecNumber>
    </recommendedName>
    <alternativeName>
        <fullName evidence="6">Long-chain acyl-CoA synthetase</fullName>
    </alternativeName>
</protein>
<dbReference type="InterPro" id="IPR000873">
    <property type="entry name" value="AMP-dep_synth/lig_dom"/>
</dbReference>
<dbReference type="SUPFAM" id="SSF56801">
    <property type="entry name" value="Acetyl-CoA synthetase-like"/>
    <property type="match status" value="1"/>
</dbReference>
<dbReference type="Pfam" id="PF00501">
    <property type="entry name" value="AMP-binding"/>
    <property type="match status" value="1"/>
</dbReference>
<evidence type="ECO:0000313" key="11">
    <source>
        <dbReference type="Proteomes" id="UP001367513"/>
    </source>
</evidence>
<dbReference type="EC" id="6.2.1.3" evidence="4"/>
<name>A0ABU9AK12_PSEA5</name>
<evidence type="ECO:0000256" key="4">
    <source>
        <dbReference type="ARBA" id="ARBA00026121"/>
    </source>
</evidence>
<feature type="region of interest" description="Disordered" evidence="7">
    <location>
        <begin position="168"/>
        <end position="188"/>
    </location>
</feature>
<dbReference type="InterPro" id="IPR025110">
    <property type="entry name" value="AMP-bd_C"/>
</dbReference>